<dbReference type="InterPro" id="IPR036291">
    <property type="entry name" value="NAD(P)-bd_dom_sf"/>
</dbReference>
<proteinExistence type="inferred from homology"/>
<dbReference type="GO" id="GO:0008270">
    <property type="term" value="F:zinc ion binding"/>
    <property type="evidence" value="ECO:0007669"/>
    <property type="project" value="InterPro"/>
</dbReference>
<dbReference type="Gene3D" id="3.40.50.720">
    <property type="entry name" value="NAD(P)-binding Rossmann-like Domain"/>
    <property type="match status" value="1"/>
</dbReference>
<evidence type="ECO:0000256" key="3">
    <source>
        <dbReference type="ARBA" id="ARBA00023002"/>
    </source>
</evidence>
<dbReference type="RefSeq" id="WP_101650157.1">
    <property type="nucleotide sequence ID" value="NZ_PGVE01000078.1"/>
</dbReference>
<dbReference type="InterPro" id="IPR002328">
    <property type="entry name" value="ADH_Zn_CS"/>
</dbReference>
<dbReference type="SUPFAM" id="SSF50129">
    <property type="entry name" value="GroES-like"/>
    <property type="match status" value="1"/>
</dbReference>
<dbReference type="InterPro" id="IPR013154">
    <property type="entry name" value="ADH-like_N"/>
</dbReference>
<dbReference type="InterPro" id="IPR050129">
    <property type="entry name" value="Zn_alcohol_dh"/>
</dbReference>
<evidence type="ECO:0000256" key="2">
    <source>
        <dbReference type="ARBA" id="ARBA00022833"/>
    </source>
</evidence>
<dbReference type="InterPro" id="IPR020843">
    <property type="entry name" value="ER"/>
</dbReference>
<dbReference type="CDD" id="cd08261">
    <property type="entry name" value="Zn_ADH7"/>
    <property type="match status" value="1"/>
</dbReference>
<reference evidence="6 7" key="1">
    <citation type="submission" date="2017-11" db="EMBL/GenBank/DDBJ databases">
        <title>Comparitive Functional Genomics of Dry Heat Resistant strains isolated from the Viking Spacecraft.</title>
        <authorList>
            <person name="Seuylemezian A."/>
            <person name="Cooper K."/>
            <person name="Vaishampayan P."/>
        </authorList>
    </citation>
    <scope>NUCLEOTIDE SEQUENCE [LARGE SCALE GENOMIC DNA]</scope>
    <source>
        <strain evidence="6 7">V32-6</strain>
    </source>
</reference>
<dbReference type="OrthoDB" id="9770238at2"/>
<evidence type="ECO:0000256" key="1">
    <source>
        <dbReference type="ARBA" id="ARBA00022723"/>
    </source>
</evidence>
<dbReference type="InterPro" id="IPR011032">
    <property type="entry name" value="GroES-like_sf"/>
</dbReference>
<organism evidence="6 7">
    <name type="scientific">Neobacillus cucumis</name>
    <dbReference type="NCBI Taxonomy" id="1740721"/>
    <lineage>
        <taxon>Bacteria</taxon>
        <taxon>Bacillati</taxon>
        <taxon>Bacillota</taxon>
        <taxon>Bacilli</taxon>
        <taxon>Bacillales</taxon>
        <taxon>Bacillaceae</taxon>
        <taxon>Neobacillus</taxon>
    </lineage>
</organism>
<name>A0A2N5H9R0_9BACI</name>
<keyword evidence="1 4" id="KW-0479">Metal-binding</keyword>
<comment type="caution">
    <text evidence="6">The sequence shown here is derived from an EMBL/GenBank/DDBJ whole genome shotgun (WGS) entry which is preliminary data.</text>
</comment>
<protein>
    <submittedName>
        <fullName evidence="6">Alcohol dehydrogenase</fullName>
    </submittedName>
</protein>
<dbReference type="PROSITE" id="PS00059">
    <property type="entry name" value="ADH_ZINC"/>
    <property type="match status" value="1"/>
</dbReference>
<dbReference type="PANTHER" id="PTHR43401:SF2">
    <property type="entry name" value="L-THREONINE 3-DEHYDROGENASE"/>
    <property type="match status" value="1"/>
</dbReference>
<dbReference type="SUPFAM" id="SSF51735">
    <property type="entry name" value="NAD(P)-binding Rossmann-fold domains"/>
    <property type="match status" value="1"/>
</dbReference>
<evidence type="ECO:0000256" key="4">
    <source>
        <dbReference type="RuleBase" id="RU361277"/>
    </source>
</evidence>
<comment type="similarity">
    <text evidence="4">Belongs to the zinc-containing alcohol dehydrogenase family.</text>
</comment>
<keyword evidence="7" id="KW-1185">Reference proteome</keyword>
<sequence length="340" mass="37331">MKAIQVVKPGQLEIIEKEMPQIQHEKEVLIQVKMTGICGSDIHIYHGTSPVATYPRVIGHEVTGQVVKTGNGVTSLKVDDHVVIEPIMTCGKCYACRSGRQNVCQNLKVFGVHIDGGYQEYIVVPEKMAHKVDPTLDWKESVLVEPFTIGAQASWRGDVRQGDVVFIMGAGPIGICALQIAKYRGATCIISDLSEEKLSYASHLGADFTINPLKDDIFAKIGELTEDMGANVVIDAVCTPKTFEQAVQLASVAGRIVVLGFSEEKSGIPQLEITKKELTVSGSRLQTNQFPEVIHLFNNGKIDTDSFVTHTFPFEQVKDAIHLIETNPDTVRKALLDFSR</sequence>
<keyword evidence="3" id="KW-0560">Oxidoreductase</keyword>
<feature type="domain" description="Enoyl reductase (ER)" evidence="5">
    <location>
        <begin position="10"/>
        <end position="336"/>
    </location>
</feature>
<dbReference type="AlphaFoldDB" id="A0A2N5H9R0"/>
<comment type="cofactor">
    <cofactor evidence="4">
        <name>Zn(2+)</name>
        <dbReference type="ChEBI" id="CHEBI:29105"/>
    </cofactor>
</comment>
<dbReference type="SMART" id="SM00829">
    <property type="entry name" value="PKS_ER"/>
    <property type="match status" value="1"/>
</dbReference>
<dbReference type="Pfam" id="PF08240">
    <property type="entry name" value="ADH_N"/>
    <property type="match status" value="1"/>
</dbReference>
<evidence type="ECO:0000313" key="6">
    <source>
        <dbReference type="EMBL" id="PLS02234.1"/>
    </source>
</evidence>
<dbReference type="GO" id="GO:0016491">
    <property type="term" value="F:oxidoreductase activity"/>
    <property type="evidence" value="ECO:0007669"/>
    <property type="project" value="UniProtKB-KW"/>
</dbReference>
<dbReference type="Gene3D" id="3.90.180.10">
    <property type="entry name" value="Medium-chain alcohol dehydrogenases, catalytic domain"/>
    <property type="match status" value="1"/>
</dbReference>
<dbReference type="Proteomes" id="UP000234950">
    <property type="component" value="Unassembled WGS sequence"/>
</dbReference>
<dbReference type="EMBL" id="PGVE01000078">
    <property type="protein sequence ID" value="PLS02234.1"/>
    <property type="molecule type" value="Genomic_DNA"/>
</dbReference>
<accession>A0A2N5H9R0</accession>
<evidence type="ECO:0000313" key="7">
    <source>
        <dbReference type="Proteomes" id="UP000234950"/>
    </source>
</evidence>
<keyword evidence="2 4" id="KW-0862">Zinc</keyword>
<gene>
    <name evidence="6" type="ORF">CVD27_21055</name>
</gene>
<dbReference type="Pfam" id="PF00107">
    <property type="entry name" value="ADH_zinc_N"/>
    <property type="match status" value="1"/>
</dbReference>
<dbReference type="InterPro" id="IPR013149">
    <property type="entry name" value="ADH-like_C"/>
</dbReference>
<evidence type="ECO:0000259" key="5">
    <source>
        <dbReference type="SMART" id="SM00829"/>
    </source>
</evidence>
<dbReference type="PANTHER" id="PTHR43401">
    <property type="entry name" value="L-THREONINE 3-DEHYDROGENASE"/>
    <property type="match status" value="1"/>
</dbReference>